<keyword evidence="4" id="KW-1185">Reference proteome</keyword>
<reference evidence="3 4" key="1">
    <citation type="journal article" date="2016" name="Mol. Biol. Evol.">
        <title>Comparative Genomics of Early-Diverging Mushroom-Forming Fungi Provides Insights into the Origins of Lignocellulose Decay Capabilities.</title>
        <authorList>
            <person name="Nagy L.G."/>
            <person name="Riley R."/>
            <person name="Tritt A."/>
            <person name="Adam C."/>
            <person name="Daum C."/>
            <person name="Floudas D."/>
            <person name="Sun H."/>
            <person name="Yadav J.S."/>
            <person name="Pangilinan J."/>
            <person name="Larsson K.H."/>
            <person name="Matsuura K."/>
            <person name="Barry K."/>
            <person name="Labutti K."/>
            <person name="Kuo R."/>
            <person name="Ohm R.A."/>
            <person name="Bhattacharya S.S."/>
            <person name="Shirouzu T."/>
            <person name="Yoshinaga Y."/>
            <person name="Martin F.M."/>
            <person name="Grigoriev I.V."/>
            <person name="Hibbett D.S."/>
        </authorList>
    </citation>
    <scope>NUCLEOTIDE SEQUENCE [LARGE SCALE GENOMIC DNA]</scope>
    <source>
        <strain evidence="3 4">L-15889</strain>
    </source>
</reference>
<keyword evidence="1" id="KW-0677">Repeat</keyword>
<dbReference type="Proteomes" id="UP000076727">
    <property type="component" value="Unassembled WGS sequence"/>
</dbReference>
<accession>A0A165P0G2</accession>
<evidence type="ECO:0000313" key="4">
    <source>
        <dbReference type="Proteomes" id="UP000076727"/>
    </source>
</evidence>
<dbReference type="GO" id="GO:0006620">
    <property type="term" value="P:post-translational protein targeting to endoplasmic reticulum membrane"/>
    <property type="evidence" value="ECO:0007669"/>
    <property type="project" value="TreeGrafter"/>
</dbReference>
<proteinExistence type="predicted"/>
<dbReference type="GO" id="GO:0072380">
    <property type="term" value="C:TRC complex"/>
    <property type="evidence" value="ECO:0007669"/>
    <property type="project" value="TreeGrafter"/>
</dbReference>
<dbReference type="Gene3D" id="1.25.40.10">
    <property type="entry name" value="Tetratricopeptide repeat domain"/>
    <property type="match status" value="2"/>
</dbReference>
<dbReference type="SUPFAM" id="SSF48452">
    <property type="entry name" value="TPR-like"/>
    <property type="match status" value="1"/>
</dbReference>
<name>A0A165P0G2_9APHY</name>
<evidence type="ECO:0000256" key="2">
    <source>
        <dbReference type="ARBA" id="ARBA00022803"/>
    </source>
</evidence>
<dbReference type="AlphaFoldDB" id="A0A165P0G2"/>
<dbReference type="GO" id="GO:0060090">
    <property type="term" value="F:molecular adaptor activity"/>
    <property type="evidence" value="ECO:0007669"/>
    <property type="project" value="TreeGrafter"/>
</dbReference>
<organism evidence="3 4">
    <name type="scientific">Daedalea quercina L-15889</name>
    <dbReference type="NCBI Taxonomy" id="1314783"/>
    <lineage>
        <taxon>Eukaryota</taxon>
        <taxon>Fungi</taxon>
        <taxon>Dikarya</taxon>
        <taxon>Basidiomycota</taxon>
        <taxon>Agaricomycotina</taxon>
        <taxon>Agaricomycetes</taxon>
        <taxon>Polyporales</taxon>
        <taxon>Fomitopsis</taxon>
    </lineage>
</organism>
<evidence type="ECO:0000313" key="3">
    <source>
        <dbReference type="EMBL" id="KZT67606.1"/>
    </source>
</evidence>
<evidence type="ECO:0000256" key="1">
    <source>
        <dbReference type="ARBA" id="ARBA00022737"/>
    </source>
</evidence>
<dbReference type="InterPro" id="IPR011990">
    <property type="entry name" value="TPR-like_helical_dom_sf"/>
</dbReference>
<dbReference type="InterPro" id="IPR019734">
    <property type="entry name" value="TPR_rpt"/>
</dbReference>
<dbReference type="PANTHER" id="PTHR45831:SF2">
    <property type="entry name" value="LD24721P"/>
    <property type="match status" value="1"/>
</dbReference>
<dbReference type="EMBL" id="KV429074">
    <property type="protein sequence ID" value="KZT67606.1"/>
    <property type="molecule type" value="Genomic_DNA"/>
</dbReference>
<protein>
    <recommendedName>
        <fullName evidence="5">TPR-like protein</fullName>
    </recommendedName>
</protein>
<dbReference type="SMART" id="SM00028">
    <property type="entry name" value="TPR"/>
    <property type="match status" value="2"/>
</dbReference>
<sequence length="524" mass="59497">MSDRAQDLKAEGNALFAKGDYDAASLKYAQAIQHDDQNAILFAEAKTDAQKAVELDPTYVKGLGRLAAACSGLQEYKESAKYWKRAVDAFPKENLSAAELKQKEQCIAELQLACNKATESGSYLVLSREMDGRLPWDYAKAMEQELKAGLPDTAESSAWPMLRAARFRDRGVEAMRHSGTQSISDEGAYALDVVTDITDALLTDPRIFRIGEIVWLDVYENHQNKALERYRAWPDHSAELIKAEALERQRQEGWDAVRPAIEITVRANIMAGFLADKFSKDPQSALEHYDVVMEILQWGRRTVWKNVSTEDKGEVFEDYFVTGLRRLRLEALRFTCGEDDSQIPETQLMNLYEEAQSMIRDVPDSDLSSLFEVDDDPGFLAAFSVYPKGRALAMTGMYHQRRAQQSAERGDFEAMVKHFAEAFGGFYQAACAFHPDDEMHTWFLHIALQNMLMCGAPFDLVLRLLEDLRLSMPKMMRIWGYLQVAEGKDQMLETDLQLEPKIRKDLADGKITLDDRMTPDYLRS</sequence>
<gene>
    <name evidence="3" type="ORF">DAEQUDRAFT_766973</name>
</gene>
<dbReference type="GO" id="GO:0016020">
    <property type="term" value="C:membrane"/>
    <property type="evidence" value="ECO:0007669"/>
    <property type="project" value="TreeGrafter"/>
</dbReference>
<dbReference type="InterPro" id="IPR047150">
    <property type="entry name" value="SGT"/>
</dbReference>
<dbReference type="OrthoDB" id="2423701at2759"/>
<dbReference type="STRING" id="1314783.A0A165P0G2"/>
<evidence type="ECO:0008006" key="5">
    <source>
        <dbReference type="Google" id="ProtNLM"/>
    </source>
</evidence>
<keyword evidence="2" id="KW-0802">TPR repeat</keyword>
<dbReference type="PANTHER" id="PTHR45831">
    <property type="entry name" value="LD24721P"/>
    <property type="match status" value="1"/>
</dbReference>